<name>A0A397P628_9SPHN</name>
<keyword evidence="6 8" id="KW-0472">Membrane</keyword>
<feature type="transmembrane region" description="Helical" evidence="8">
    <location>
        <begin position="315"/>
        <end position="337"/>
    </location>
</feature>
<evidence type="ECO:0000256" key="6">
    <source>
        <dbReference type="ARBA" id="ARBA00023136"/>
    </source>
</evidence>
<evidence type="ECO:0000256" key="8">
    <source>
        <dbReference type="SAM" id="Phobius"/>
    </source>
</evidence>
<proteinExistence type="inferred from homology"/>
<dbReference type="OrthoDB" id="5368493at2"/>
<keyword evidence="3 7" id="KW-0813">Transport</keyword>
<evidence type="ECO:0000256" key="3">
    <source>
        <dbReference type="ARBA" id="ARBA00022448"/>
    </source>
</evidence>
<keyword evidence="4 8" id="KW-0812">Transmembrane</keyword>
<reference evidence="10 11" key="1">
    <citation type="submission" date="2018-08" db="EMBL/GenBank/DDBJ databases">
        <title>Genomic Encyclopedia of Type Strains, Phase IV (KMG-IV): sequencing the most valuable type-strain genomes for metagenomic binning, comparative biology and taxonomic classification.</title>
        <authorList>
            <person name="Goeker M."/>
        </authorList>
    </citation>
    <scope>NUCLEOTIDE SEQUENCE [LARGE SCALE GENOMIC DNA]</scope>
    <source>
        <strain evidence="10 11">DSM 25527</strain>
    </source>
</reference>
<evidence type="ECO:0000256" key="2">
    <source>
        <dbReference type="ARBA" id="ARBA00010992"/>
    </source>
</evidence>
<evidence type="ECO:0000256" key="5">
    <source>
        <dbReference type="ARBA" id="ARBA00022989"/>
    </source>
</evidence>
<evidence type="ECO:0000313" key="10">
    <source>
        <dbReference type="EMBL" id="RIA43723.1"/>
    </source>
</evidence>
<feature type="transmembrane region" description="Helical" evidence="8">
    <location>
        <begin position="141"/>
        <end position="163"/>
    </location>
</feature>
<dbReference type="AlphaFoldDB" id="A0A397P628"/>
<organism evidence="10 11">
    <name type="scientific">Hephaestia caeni</name>
    <dbReference type="NCBI Taxonomy" id="645617"/>
    <lineage>
        <taxon>Bacteria</taxon>
        <taxon>Pseudomonadati</taxon>
        <taxon>Pseudomonadota</taxon>
        <taxon>Alphaproteobacteria</taxon>
        <taxon>Sphingomonadales</taxon>
        <taxon>Sphingomonadaceae</taxon>
        <taxon>Hephaestia</taxon>
    </lineage>
</organism>
<keyword evidence="11" id="KW-1185">Reference proteome</keyword>
<feature type="transmembrane region" description="Helical" evidence="8">
    <location>
        <begin position="288"/>
        <end position="308"/>
    </location>
</feature>
<dbReference type="EMBL" id="QXDC01000003">
    <property type="protein sequence ID" value="RIA43723.1"/>
    <property type="molecule type" value="Genomic_DNA"/>
</dbReference>
<feature type="transmembrane region" description="Helical" evidence="8">
    <location>
        <begin position="388"/>
        <end position="404"/>
    </location>
</feature>
<dbReference type="InterPro" id="IPR005828">
    <property type="entry name" value="MFS_sugar_transport-like"/>
</dbReference>
<dbReference type="PRINTS" id="PR00171">
    <property type="entry name" value="SUGRTRNSPORT"/>
</dbReference>
<evidence type="ECO:0000256" key="4">
    <source>
        <dbReference type="ARBA" id="ARBA00022692"/>
    </source>
</evidence>
<feature type="transmembrane region" description="Helical" evidence="8">
    <location>
        <begin position="343"/>
        <end position="367"/>
    </location>
</feature>
<feature type="transmembrane region" description="Helical" evidence="8">
    <location>
        <begin position="12"/>
        <end position="30"/>
    </location>
</feature>
<dbReference type="PANTHER" id="PTHR48023:SF4">
    <property type="entry name" value="D-XYLOSE-PROTON SYMPORTER-LIKE 2"/>
    <property type="match status" value="1"/>
</dbReference>
<feature type="transmembrane region" description="Helical" evidence="8">
    <location>
        <begin position="108"/>
        <end position="129"/>
    </location>
</feature>
<protein>
    <submittedName>
        <fullName evidence="10">Sugar porter (SP) family MFS transporter</fullName>
    </submittedName>
</protein>
<dbReference type="SUPFAM" id="SSF103473">
    <property type="entry name" value="MFS general substrate transporter"/>
    <property type="match status" value="1"/>
</dbReference>
<dbReference type="NCBIfam" id="TIGR00879">
    <property type="entry name" value="SP"/>
    <property type="match status" value="1"/>
</dbReference>
<evidence type="ECO:0000259" key="9">
    <source>
        <dbReference type="PROSITE" id="PS50850"/>
    </source>
</evidence>
<evidence type="ECO:0000256" key="7">
    <source>
        <dbReference type="RuleBase" id="RU003346"/>
    </source>
</evidence>
<dbReference type="InterPro" id="IPR020846">
    <property type="entry name" value="MFS_dom"/>
</dbReference>
<sequence>MEKAGADVNRGGVNWNAVIAASLAGLLFGFDTAVISGVTGALRSEFALSAVGLGTAVSAALVGTLVGALGAGAPGDRFGSRTVLVWIALGYIVSAIGSGASWDLASFVAFRFLGGLAIGGSSVLAPVYIAEVSPAKRRGFLVGLFQLNIVIGILVAYVSNFAIGQLAGGDLVWRLKLGIAAAPAALFLVMLLRIPHSPRWLVAKGRHDEAHHAIALLDMGEPAALIESFRTVHAGQTEGRLSWTRHRKPILLAIGIALFNQLSGINAILYYLNDIFAAAGFSRVSADVQAVGIGIANLVATLIGMALIDKVGRKPLLMVGAGGTGIALAGVATIYATGTGQTLLLPALIGFILFFAISQGAVIWVYLSEIFPTAVRARGQSLGSATHWGMNALLAFGFPVVARLTQAAPFWFFAAAMAVQLVVVWRWFPETRGVDLEKMDRVVR</sequence>
<dbReference type="InterPro" id="IPR036259">
    <property type="entry name" value="MFS_trans_sf"/>
</dbReference>
<dbReference type="GO" id="GO:0022857">
    <property type="term" value="F:transmembrane transporter activity"/>
    <property type="evidence" value="ECO:0007669"/>
    <property type="project" value="InterPro"/>
</dbReference>
<dbReference type="InterPro" id="IPR050820">
    <property type="entry name" value="MFS_Sugar_Transporter"/>
</dbReference>
<feature type="transmembrane region" description="Helical" evidence="8">
    <location>
        <begin position="50"/>
        <end position="71"/>
    </location>
</feature>
<dbReference type="PROSITE" id="PS50850">
    <property type="entry name" value="MFS"/>
    <property type="match status" value="1"/>
</dbReference>
<comment type="caution">
    <text evidence="10">The sequence shown here is derived from an EMBL/GenBank/DDBJ whole genome shotgun (WGS) entry which is preliminary data.</text>
</comment>
<keyword evidence="5 8" id="KW-1133">Transmembrane helix</keyword>
<accession>A0A397P628</accession>
<dbReference type="PROSITE" id="PS00217">
    <property type="entry name" value="SUGAR_TRANSPORT_2"/>
    <property type="match status" value="1"/>
</dbReference>
<feature type="transmembrane region" description="Helical" evidence="8">
    <location>
        <begin position="250"/>
        <end position="272"/>
    </location>
</feature>
<evidence type="ECO:0000256" key="1">
    <source>
        <dbReference type="ARBA" id="ARBA00004141"/>
    </source>
</evidence>
<feature type="transmembrane region" description="Helical" evidence="8">
    <location>
        <begin position="410"/>
        <end position="428"/>
    </location>
</feature>
<comment type="similarity">
    <text evidence="2 7">Belongs to the major facilitator superfamily. Sugar transporter (TC 2.A.1.1) family.</text>
</comment>
<dbReference type="Gene3D" id="1.20.1250.20">
    <property type="entry name" value="MFS general substrate transporter like domains"/>
    <property type="match status" value="2"/>
</dbReference>
<gene>
    <name evidence="10" type="ORF">DFR49_1951</name>
</gene>
<dbReference type="RefSeq" id="WP_119035544.1">
    <property type="nucleotide sequence ID" value="NZ_QXDC01000003.1"/>
</dbReference>
<comment type="subcellular location">
    <subcellularLocation>
        <location evidence="1">Membrane</location>
        <topology evidence="1">Multi-pass membrane protein</topology>
    </subcellularLocation>
</comment>
<dbReference type="Pfam" id="PF00083">
    <property type="entry name" value="Sugar_tr"/>
    <property type="match status" value="1"/>
</dbReference>
<feature type="transmembrane region" description="Helical" evidence="8">
    <location>
        <begin position="83"/>
        <end position="102"/>
    </location>
</feature>
<feature type="domain" description="Major facilitator superfamily (MFS) profile" evidence="9">
    <location>
        <begin position="17"/>
        <end position="432"/>
    </location>
</feature>
<dbReference type="InterPro" id="IPR005829">
    <property type="entry name" value="Sugar_transporter_CS"/>
</dbReference>
<evidence type="ECO:0000313" key="11">
    <source>
        <dbReference type="Proteomes" id="UP000266568"/>
    </source>
</evidence>
<dbReference type="InterPro" id="IPR003663">
    <property type="entry name" value="Sugar/inositol_transpt"/>
</dbReference>
<dbReference type="PANTHER" id="PTHR48023">
    <property type="entry name" value="D-XYLOSE-PROTON SYMPORTER-LIKE 2"/>
    <property type="match status" value="1"/>
</dbReference>
<dbReference type="Proteomes" id="UP000266568">
    <property type="component" value="Unassembled WGS sequence"/>
</dbReference>
<dbReference type="PROSITE" id="PS00216">
    <property type="entry name" value="SUGAR_TRANSPORT_1"/>
    <property type="match status" value="1"/>
</dbReference>
<feature type="transmembrane region" description="Helical" evidence="8">
    <location>
        <begin position="175"/>
        <end position="194"/>
    </location>
</feature>
<dbReference type="GO" id="GO:0016020">
    <property type="term" value="C:membrane"/>
    <property type="evidence" value="ECO:0007669"/>
    <property type="project" value="UniProtKB-SubCell"/>
</dbReference>